<gene>
    <name evidence="2" type="ORF">MUK42_02426</name>
</gene>
<evidence type="ECO:0000256" key="1">
    <source>
        <dbReference type="SAM" id="MobiDB-lite"/>
    </source>
</evidence>
<evidence type="ECO:0000313" key="2">
    <source>
        <dbReference type="EMBL" id="URD83643.1"/>
    </source>
</evidence>
<dbReference type="Proteomes" id="UP001055439">
    <property type="component" value="Chromosome 10"/>
</dbReference>
<sequence length="107" mass="11005">MQPLDHMLHVDLARAGPVADAEGRAEEVPGDATPGVPRGEGAQRRPVGVRGARAPEEGSHLAGDVPDAGDGRQGARRGRHRPPGQLGPAQLPRLRLGAAPSEVGRPG</sequence>
<evidence type="ECO:0000313" key="3">
    <source>
        <dbReference type="Proteomes" id="UP001055439"/>
    </source>
</evidence>
<dbReference type="AlphaFoldDB" id="A0A9E7EXM2"/>
<dbReference type="OrthoDB" id="676764at2759"/>
<name>A0A9E7EXM2_9LILI</name>
<keyword evidence="3" id="KW-1185">Reference proteome</keyword>
<organism evidence="2 3">
    <name type="scientific">Musa troglodytarum</name>
    <name type="common">fe'i banana</name>
    <dbReference type="NCBI Taxonomy" id="320322"/>
    <lineage>
        <taxon>Eukaryota</taxon>
        <taxon>Viridiplantae</taxon>
        <taxon>Streptophyta</taxon>
        <taxon>Embryophyta</taxon>
        <taxon>Tracheophyta</taxon>
        <taxon>Spermatophyta</taxon>
        <taxon>Magnoliopsida</taxon>
        <taxon>Liliopsida</taxon>
        <taxon>Zingiberales</taxon>
        <taxon>Musaceae</taxon>
        <taxon>Musa</taxon>
    </lineage>
</organism>
<reference evidence="2" key="1">
    <citation type="submission" date="2022-05" db="EMBL/GenBank/DDBJ databases">
        <title>The Musa troglodytarum L. genome provides insights into the mechanism of non-climacteric behaviour and enrichment of carotenoids.</title>
        <authorList>
            <person name="Wang J."/>
        </authorList>
    </citation>
    <scope>NUCLEOTIDE SEQUENCE</scope>
    <source>
        <tissue evidence="2">Leaf</tissue>
    </source>
</reference>
<dbReference type="EMBL" id="CP097503">
    <property type="protein sequence ID" value="URD83643.1"/>
    <property type="molecule type" value="Genomic_DNA"/>
</dbReference>
<protein>
    <submittedName>
        <fullName evidence="2">AP2 ERF domain-containing transcription factor</fullName>
    </submittedName>
</protein>
<feature type="region of interest" description="Disordered" evidence="1">
    <location>
        <begin position="15"/>
        <end position="107"/>
    </location>
</feature>
<proteinExistence type="predicted"/>
<accession>A0A9E7EXM2</accession>